<dbReference type="STRING" id="106549.A0A540KS42"/>
<evidence type="ECO:0000313" key="2">
    <source>
        <dbReference type="Proteomes" id="UP000315295"/>
    </source>
</evidence>
<organism evidence="1 2">
    <name type="scientific">Malus baccata</name>
    <name type="common">Siberian crab apple</name>
    <name type="synonym">Pyrus baccata</name>
    <dbReference type="NCBI Taxonomy" id="106549"/>
    <lineage>
        <taxon>Eukaryota</taxon>
        <taxon>Viridiplantae</taxon>
        <taxon>Streptophyta</taxon>
        <taxon>Embryophyta</taxon>
        <taxon>Tracheophyta</taxon>
        <taxon>Spermatophyta</taxon>
        <taxon>Magnoliopsida</taxon>
        <taxon>eudicotyledons</taxon>
        <taxon>Gunneridae</taxon>
        <taxon>Pentapetalae</taxon>
        <taxon>rosids</taxon>
        <taxon>fabids</taxon>
        <taxon>Rosales</taxon>
        <taxon>Rosaceae</taxon>
        <taxon>Amygdaloideae</taxon>
        <taxon>Maleae</taxon>
        <taxon>Malus</taxon>
    </lineage>
</organism>
<name>A0A540KS42_MALBA</name>
<sequence length="166" mass="18819">MLLSELKDEVDAKNVVAGISTTCSQKINNRLKWVAVGLEQGGIHQGSGNGVTGSSATLSGNERLPGSVLLTRERLLERLRWMPHSEQYSLTVVNTKVQAWQEEVDRARQGQRDAGGKLSFLEEHMELEKCYRELTDLLFVQAVTTRLNAFYYWRDMKKARCMCRIA</sequence>
<proteinExistence type="predicted"/>
<dbReference type="AlphaFoldDB" id="A0A540KS42"/>
<dbReference type="Proteomes" id="UP000315295">
    <property type="component" value="Unassembled WGS sequence"/>
</dbReference>
<gene>
    <name evidence="1" type="ORF">C1H46_037638</name>
</gene>
<keyword evidence="2" id="KW-1185">Reference proteome</keyword>
<accession>A0A540KS42</accession>
<protein>
    <submittedName>
        <fullName evidence="1">Uncharacterized protein</fullName>
    </submittedName>
</protein>
<comment type="caution">
    <text evidence="1">The sequence shown here is derived from an EMBL/GenBank/DDBJ whole genome shotgun (WGS) entry which is preliminary data.</text>
</comment>
<dbReference type="EMBL" id="VIEB01001010">
    <property type="protein sequence ID" value="TQD76832.1"/>
    <property type="molecule type" value="Genomic_DNA"/>
</dbReference>
<reference evidence="1 2" key="1">
    <citation type="journal article" date="2019" name="G3 (Bethesda)">
        <title>Sequencing of a Wild Apple (Malus baccata) Genome Unravels the Differences Between Cultivated and Wild Apple Species Regarding Disease Resistance and Cold Tolerance.</title>
        <authorList>
            <person name="Chen X."/>
        </authorList>
    </citation>
    <scope>NUCLEOTIDE SEQUENCE [LARGE SCALE GENOMIC DNA]</scope>
    <source>
        <strain evidence="2">cv. Shandingzi</strain>
        <tissue evidence="1">Leaves</tissue>
    </source>
</reference>
<evidence type="ECO:0000313" key="1">
    <source>
        <dbReference type="EMBL" id="TQD76832.1"/>
    </source>
</evidence>